<feature type="compositionally biased region" description="Basic and acidic residues" evidence="13">
    <location>
        <begin position="1"/>
        <end position="12"/>
    </location>
</feature>
<reference evidence="17" key="1">
    <citation type="submission" date="2022-11" db="UniProtKB">
        <authorList>
            <consortium name="WormBaseParasite"/>
        </authorList>
    </citation>
    <scope>IDENTIFICATION</scope>
</reference>
<feature type="region of interest" description="Disordered" evidence="13">
    <location>
        <begin position="114"/>
        <end position="162"/>
    </location>
</feature>
<evidence type="ECO:0000313" key="17">
    <source>
        <dbReference type="WBParaSite" id="PSAMB.scaffold21size117079.g517.t1"/>
    </source>
</evidence>
<dbReference type="Proteomes" id="UP000887566">
    <property type="component" value="Unplaced"/>
</dbReference>
<feature type="transmembrane region" description="Helical" evidence="14">
    <location>
        <begin position="461"/>
        <end position="482"/>
    </location>
</feature>
<feature type="compositionally biased region" description="Basic residues" evidence="13">
    <location>
        <begin position="37"/>
        <end position="47"/>
    </location>
</feature>
<dbReference type="InterPro" id="IPR001054">
    <property type="entry name" value="A/G_cyclase"/>
</dbReference>
<keyword evidence="6" id="KW-0479">Metal-binding</keyword>
<feature type="transmembrane region" description="Helical" evidence="14">
    <location>
        <begin position="399"/>
        <end position="419"/>
    </location>
</feature>
<dbReference type="SUPFAM" id="SSF55073">
    <property type="entry name" value="Nucleotide cyclase"/>
    <property type="match status" value="1"/>
</dbReference>
<dbReference type="InterPro" id="IPR029787">
    <property type="entry name" value="Nucleotide_cyclase"/>
</dbReference>
<keyword evidence="5 14" id="KW-0812">Transmembrane</keyword>
<dbReference type="Gene3D" id="3.30.70.1230">
    <property type="entry name" value="Nucleotide cyclase"/>
    <property type="match status" value="1"/>
</dbReference>
<feature type="region of interest" description="Disordered" evidence="13">
    <location>
        <begin position="1"/>
        <end position="99"/>
    </location>
</feature>
<dbReference type="GO" id="GO:0005524">
    <property type="term" value="F:ATP binding"/>
    <property type="evidence" value="ECO:0007669"/>
    <property type="project" value="UniProtKB-KW"/>
</dbReference>
<dbReference type="SMART" id="SM00044">
    <property type="entry name" value="CYCc"/>
    <property type="match status" value="1"/>
</dbReference>
<evidence type="ECO:0000256" key="11">
    <source>
        <dbReference type="ARBA" id="ARBA00023136"/>
    </source>
</evidence>
<sequence length="747" mass="81658">MALESGHADSGGDSRSITDSNKEAQSEQSGLRSQVSFRKKLAGKLKTIHTSSLPVGRGGTPSSGGSLRMKLIEKHKPSSSVDVIEGTEMSPESQRKSTSLQALASNYACLPSVDRTSTASAVSERGRTSKASRELANGSSGGNSTGGGKGSRSSGLQDAGSDLNSIGGLDTAISHHHAAASLTRFDTDNRDFDRRLADVIQGSDLGKSGGYLIHRSSLNPWTLRFKEGDVEEEYRAHFALAADRNANRSGTNGSTSSEAEESASQYRYSGVFIDILVAGVVVLIVSVLALIVFGTRNIAWLLFLPVSLVLVVLSIALVGVPLLRRRTLLPCVNLWVPRHIIGLVLIALPSGAALCNVMSGSDAPLERAVSAQLACGYILLIAIFCHCNFSQLGCWPKTLLAALFGVVLVALTNICLGGRPDCLINATRNANSTILVTPGDELQTIRGTNHFNVPLFSGSTAYRWEVMVDVLLALLLIGFLNYEFEAGFRMSFFGDVQARRDTAQMQIVRDQADWLLTNIIPQHAVEELKVNTKYSENHQMTAVLFASITNWNEMYEENFEGGREFLRVLNEVIGDFDELLDRPQFSQVEKIKTIGSSYMAASGLNPERRKLALHPYAHLYELIEFALALQEALRLFNQDLLNFDFVCKLGVNIGPVTAGVIGTTKLYYDIWGDTVNIASRMYSTGVVDRIQVSQYTRDLLCDRYDFEFRDHIEVKGIDTGMDTYLLVGRKGEPPFSRPDRESSEPMF</sequence>
<feature type="transmembrane region" description="Helical" evidence="14">
    <location>
        <begin position="271"/>
        <end position="292"/>
    </location>
</feature>
<feature type="transmembrane region" description="Helical" evidence="14">
    <location>
        <begin position="298"/>
        <end position="320"/>
    </location>
</feature>
<comment type="catalytic activity">
    <reaction evidence="2">
        <text>ATP = 3',5'-cyclic AMP + diphosphate</text>
        <dbReference type="Rhea" id="RHEA:15389"/>
        <dbReference type="ChEBI" id="CHEBI:30616"/>
        <dbReference type="ChEBI" id="CHEBI:33019"/>
        <dbReference type="ChEBI" id="CHEBI:58165"/>
        <dbReference type="EC" id="4.6.1.1"/>
    </reaction>
</comment>
<evidence type="ECO:0000256" key="4">
    <source>
        <dbReference type="ARBA" id="ARBA00012201"/>
    </source>
</evidence>
<feature type="compositionally biased region" description="Basic and acidic residues" evidence="13">
    <location>
        <begin position="124"/>
        <end position="133"/>
    </location>
</feature>
<organism evidence="16 17">
    <name type="scientific">Plectus sambesii</name>
    <dbReference type="NCBI Taxonomy" id="2011161"/>
    <lineage>
        <taxon>Eukaryota</taxon>
        <taxon>Metazoa</taxon>
        <taxon>Ecdysozoa</taxon>
        <taxon>Nematoda</taxon>
        <taxon>Chromadorea</taxon>
        <taxon>Plectida</taxon>
        <taxon>Plectina</taxon>
        <taxon>Plectoidea</taxon>
        <taxon>Plectidae</taxon>
        <taxon>Plectus</taxon>
    </lineage>
</organism>
<dbReference type="GO" id="GO:0046872">
    <property type="term" value="F:metal ion binding"/>
    <property type="evidence" value="ECO:0007669"/>
    <property type="project" value="UniProtKB-KW"/>
</dbReference>
<dbReference type="PANTHER" id="PTHR45627">
    <property type="entry name" value="ADENYLATE CYCLASE TYPE 1"/>
    <property type="match status" value="1"/>
</dbReference>
<accession>A0A914VMG8</accession>
<dbReference type="EC" id="4.6.1.1" evidence="4"/>
<evidence type="ECO:0000256" key="10">
    <source>
        <dbReference type="ARBA" id="ARBA00022989"/>
    </source>
</evidence>
<comment type="subcellular location">
    <subcellularLocation>
        <location evidence="3">Membrane</location>
        <topology evidence="3">Multi-pass membrane protein</topology>
    </subcellularLocation>
</comment>
<dbReference type="GO" id="GO:0035556">
    <property type="term" value="P:intracellular signal transduction"/>
    <property type="evidence" value="ECO:0007669"/>
    <property type="project" value="InterPro"/>
</dbReference>
<keyword evidence="8" id="KW-0067">ATP-binding</keyword>
<evidence type="ECO:0000256" key="2">
    <source>
        <dbReference type="ARBA" id="ARBA00001593"/>
    </source>
</evidence>
<feature type="compositionally biased region" description="Polar residues" evidence="13">
    <location>
        <begin position="90"/>
        <end position="99"/>
    </location>
</feature>
<feature type="compositionally biased region" description="Gly residues" evidence="13">
    <location>
        <begin position="139"/>
        <end position="150"/>
    </location>
</feature>
<dbReference type="PANTHER" id="PTHR45627:SF8">
    <property type="entry name" value="ADENYLATE CYCLASE TYPE 9"/>
    <property type="match status" value="1"/>
</dbReference>
<keyword evidence="12" id="KW-0456">Lyase</keyword>
<evidence type="ECO:0000256" key="8">
    <source>
        <dbReference type="ARBA" id="ARBA00022840"/>
    </source>
</evidence>
<evidence type="ECO:0000313" key="16">
    <source>
        <dbReference type="Proteomes" id="UP000887566"/>
    </source>
</evidence>
<dbReference type="GO" id="GO:0004383">
    <property type="term" value="F:guanylate cyclase activity"/>
    <property type="evidence" value="ECO:0007669"/>
    <property type="project" value="UniProtKB-EC"/>
</dbReference>
<evidence type="ECO:0000256" key="7">
    <source>
        <dbReference type="ARBA" id="ARBA00022741"/>
    </source>
</evidence>
<dbReference type="GO" id="GO:0004016">
    <property type="term" value="F:adenylate cyclase activity"/>
    <property type="evidence" value="ECO:0007669"/>
    <property type="project" value="UniProtKB-EC"/>
</dbReference>
<dbReference type="CDD" id="cd07302">
    <property type="entry name" value="CHD"/>
    <property type="match status" value="1"/>
</dbReference>
<keyword evidence="10 14" id="KW-1133">Transmembrane helix</keyword>
<keyword evidence="7" id="KW-0547">Nucleotide-binding</keyword>
<feature type="domain" description="Guanylate cyclase" evidence="15">
    <location>
        <begin position="542"/>
        <end position="682"/>
    </location>
</feature>
<dbReference type="FunFam" id="3.30.70.1230:FF:000008">
    <property type="entry name" value="Adenylate cyclase type 9"/>
    <property type="match status" value="1"/>
</dbReference>
<evidence type="ECO:0000256" key="13">
    <source>
        <dbReference type="SAM" id="MobiDB-lite"/>
    </source>
</evidence>
<keyword evidence="11 14" id="KW-0472">Membrane</keyword>
<dbReference type="GO" id="GO:0005886">
    <property type="term" value="C:plasma membrane"/>
    <property type="evidence" value="ECO:0007669"/>
    <property type="project" value="TreeGrafter"/>
</dbReference>
<dbReference type="GO" id="GO:0007189">
    <property type="term" value="P:adenylate cyclase-activating G protein-coupled receptor signaling pathway"/>
    <property type="evidence" value="ECO:0007669"/>
    <property type="project" value="TreeGrafter"/>
</dbReference>
<evidence type="ECO:0000256" key="9">
    <source>
        <dbReference type="ARBA" id="ARBA00022842"/>
    </source>
</evidence>
<proteinExistence type="predicted"/>
<protein>
    <recommendedName>
        <fullName evidence="4">adenylate cyclase</fullName>
        <ecNumber evidence="4">4.6.1.1</ecNumber>
    </recommendedName>
</protein>
<feature type="compositionally biased region" description="Polar residues" evidence="13">
    <location>
        <begin position="26"/>
        <end position="36"/>
    </location>
</feature>
<name>A0A914VMG8_9BILA</name>
<keyword evidence="9" id="KW-0460">Magnesium</keyword>
<evidence type="ECO:0000256" key="6">
    <source>
        <dbReference type="ARBA" id="ARBA00022723"/>
    </source>
</evidence>
<evidence type="ECO:0000256" key="14">
    <source>
        <dbReference type="SAM" id="Phobius"/>
    </source>
</evidence>
<evidence type="ECO:0000256" key="12">
    <source>
        <dbReference type="ARBA" id="ARBA00023239"/>
    </source>
</evidence>
<dbReference type="Pfam" id="PF00211">
    <property type="entry name" value="Guanylate_cyc"/>
    <property type="match status" value="1"/>
</dbReference>
<dbReference type="WBParaSite" id="PSAMB.scaffold21size117079.g517.t1">
    <property type="protein sequence ID" value="PSAMB.scaffold21size117079.g517.t1"/>
    <property type="gene ID" value="PSAMB.scaffold21size117079.g517"/>
</dbReference>
<feature type="transmembrane region" description="Helical" evidence="14">
    <location>
        <begin position="340"/>
        <end position="359"/>
    </location>
</feature>
<dbReference type="AlphaFoldDB" id="A0A914VMG8"/>
<evidence type="ECO:0000256" key="1">
    <source>
        <dbReference type="ARBA" id="ARBA00001436"/>
    </source>
</evidence>
<dbReference type="PROSITE" id="PS50125">
    <property type="entry name" value="GUANYLATE_CYCLASE_2"/>
    <property type="match status" value="1"/>
</dbReference>
<evidence type="ECO:0000256" key="3">
    <source>
        <dbReference type="ARBA" id="ARBA00004141"/>
    </source>
</evidence>
<comment type="catalytic activity">
    <reaction evidence="1">
        <text>GTP = 3',5'-cyclic GMP + diphosphate</text>
        <dbReference type="Rhea" id="RHEA:13665"/>
        <dbReference type="ChEBI" id="CHEBI:33019"/>
        <dbReference type="ChEBI" id="CHEBI:37565"/>
        <dbReference type="ChEBI" id="CHEBI:57746"/>
        <dbReference type="EC" id="4.6.1.2"/>
    </reaction>
</comment>
<feature type="transmembrane region" description="Helical" evidence="14">
    <location>
        <begin position="371"/>
        <end position="387"/>
    </location>
</feature>
<evidence type="ECO:0000259" key="15">
    <source>
        <dbReference type="PROSITE" id="PS50125"/>
    </source>
</evidence>
<evidence type="ECO:0000256" key="5">
    <source>
        <dbReference type="ARBA" id="ARBA00022692"/>
    </source>
</evidence>
<keyword evidence="16" id="KW-1185">Reference proteome</keyword>